<comment type="caution">
    <text evidence="1">The sequence shown here is derived from an EMBL/GenBank/DDBJ whole genome shotgun (WGS) entry which is preliminary data.</text>
</comment>
<dbReference type="InterPro" id="IPR043129">
    <property type="entry name" value="ATPase_NBD"/>
</dbReference>
<dbReference type="PANTHER" id="PTHR42749">
    <property type="entry name" value="CELL SHAPE-DETERMINING PROTEIN MREB"/>
    <property type="match status" value="1"/>
</dbReference>
<dbReference type="PANTHER" id="PTHR42749:SF1">
    <property type="entry name" value="CELL SHAPE-DETERMINING PROTEIN MREB"/>
    <property type="match status" value="1"/>
</dbReference>
<evidence type="ECO:0000313" key="1">
    <source>
        <dbReference type="EMBL" id="KAK3372930.1"/>
    </source>
</evidence>
<dbReference type="AlphaFoldDB" id="A0AAE0N7B8"/>
<accession>A0AAE0N7B8</accession>
<evidence type="ECO:0008006" key="3">
    <source>
        <dbReference type="Google" id="ProtNLM"/>
    </source>
</evidence>
<dbReference type="Proteomes" id="UP001287356">
    <property type="component" value="Unassembled WGS sequence"/>
</dbReference>
<sequence>MAMPETSHRKQTETRMIIGVEFGIEFTAVTYLPVSGYKPEGPDLVDDIRVVQNWVKSESQKVPSEISYSPSPRGCHQWGYDIDDNSRVHKYLSLELKEATNRVLELRSFSEMVYATRITNQDDAYMLPLRYLVKTPDDMVKDYLELLADKIISDISSHVGMSVLDAFPTDLVFTYPVEWSDGTMRRYFHVIDQAFSLDLFPKLRDIYMVTASEADASYCLYDAWRKYHLRFRQRGDAFILCESIERNSVNVTSYILEAYDEVNKKVAFKRIGDSSHSKGVGMLEVERACIALVKRKLSPEDWERLTDAPDDRDGQPTSEIPVKSKLRTLVDRMEPILHQFDGKDHKLGWPVQLPRGIGTVDNEAMGIWNGALTITSDNLRSIFDRSISTLLYVIIQQVTRAQLAKTRVKSVFLSGGFARIEHVFSCVKEFGLSRGIKVERADDCWVSAAKGSIIHALGSITPTPQPVRRTKHHYGLVRCEIYDPQKHCAEDLQVNPTDGGRHAMGQIEWLIDKGDPIFHDATNPRPRHERVQLLRKLNTEDLEGTKKSKVVFVACSANQRPTRVRDLKQESKCVLYRRRISR</sequence>
<dbReference type="Gene3D" id="3.30.420.40">
    <property type="match status" value="1"/>
</dbReference>
<evidence type="ECO:0000313" key="2">
    <source>
        <dbReference type="Proteomes" id="UP001287356"/>
    </source>
</evidence>
<dbReference type="SUPFAM" id="SSF53067">
    <property type="entry name" value="Actin-like ATPase domain"/>
    <property type="match status" value="1"/>
</dbReference>
<keyword evidence="2" id="KW-1185">Reference proteome</keyword>
<gene>
    <name evidence="1" type="ORF">B0T24DRAFT_575062</name>
</gene>
<organism evidence="1 2">
    <name type="scientific">Lasiosphaeria ovina</name>
    <dbReference type="NCBI Taxonomy" id="92902"/>
    <lineage>
        <taxon>Eukaryota</taxon>
        <taxon>Fungi</taxon>
        <taxon>Dikarya</taxon>
        <taxon>Ascomycota</taxon>
        <taxon>Pezizomycotina</taxon>
        <taxon>Sordariomycetes</taxon>
        <taxon>Sordariomycetidae</taxon>
        <taxon>Sordariales</taxon>
        <taxon>Lasiosphaeriaceae</taxon>
        <taxon>Lasiosphaeria</taxon>
    </lineage>
</organism>
<protein>
    <recommendedName>
        <fullName evidence="3">Actin-like ATPase domain-containing protein</fullName>
    </recommendedName>
</protein>
<name>A0AAE0N7B8_9PEZI</name>
<proteinExistence type="predicted"/>
<reference evidence="1" key="1">
    <citation type="journal article" date="2023" name="Mol. Phylogenet. Evol.">
        <title>Genome-scale phylogeny and comparative genomics of the fungal order Sordariales.</title>
        <authorList>
            <person name="Hensen N."/>
            <person name="Bonometti L."/>
            <person name="Westerberg I."/>
            <person name="Brannstrom I.O."/>
            <person name="Guillou S."/>
            <person name="Cros-Aarteil S."/>
            <person name="Calhoun S."/>
            <person name="Haridas S."/>
            <person name="Kuo A."/>
            <person name="Mondo S."/>
            <person name="Pangilinan J."/>
            <person name="Riley R."/>
            <person name="LaButti K."/>
            <person name="Andreopoulos B."/>
            <person name="Lipzen A."/>
            <person name="Chen C."/>
            <person name="Yan M."/>
            <person name="Daum C."/>
            <person name="Ng V."/>
            <person name="Clum A."/>
            <person name="Steindorff A."/>
            <person name="Ohm R.A."/>
            <person name="Martin F."/>
            <person name="Silar P."/>
            <person name="Natvig D.O."/>
            <person name="Lalanne C."/>
            <person name="Gautier V."/>
            <person name="Ament-Velasquez S.L."/>
            <person name="Kruys A."/>
            <person name="Hutchinson M.I."/>
            <person name="Powell A.J."/>
            <person name="Barry K."/>
            <person name="Miller A.N."/>
            <person name="Grigoriev I.V."/>
            <person name="Debuchy R."/>
            <person name="Gladieux P."/>
            <person name="Hiltunen Thoren M."/>
            <person name="Johannesson H."/>
        </authorList>
    </citation>
    <scope>NUCLEOTIDE SEQUENCE</scope>
    <source>
        <strain evidence="1">CBS 958.72</strain>
    </source>
</reference>
<reference evidence="1" key="2">
    <citation type="submission" date="2023-06" db="EMBL/GenBank/DDBJ databases">
        <authorList>
            <consortium name="Lawrence Berkeley National Laboratory"/>
            <person name="Haridas S."/>
            <person name="Hensen N."/>
            <person name="Bonometti L."/>
            <person name="Westerberg I."/>
            <person name="Brannstrom I.O."/>
            <person name="Guillou S."/>
            <person name="Cros-Aarteil S."/>
            <person name="Calhoun S."/>
            <person name="Kuo A."/>
            <person name="Mondo S."/>
            <person name="Pangilinan J."/>
            <person name="Riley R."/>
            <person name="Labutti K."/>
            <person name="Andreopoulos B."/>
            <person name="Lipzen A."/>
            <person name="Chen C."/>
            <person name="Yanf M."/>
            <person name="Daum C."/>
            <person name="Ng V."/>
            <person name="Clum A."/>
            <person name="Steindorff A."/>
            <person name="Ohm R."/>
            <person name="Martin F."/>
            <person name="Silar P."/>
            <person name="Natvig D."/>
            <person name="Lalanne C."/>
            <person name="Gautier V."/>
            <person name="Ament-Velasquez S.L."/>
            <person name="Kruys A."/>
            <person name="Hutchinson M.I."/>
            <person name="Powell A.J."/>
            <person name="Barry K."/>
            <person name="Miller A.N."/>
            <person name="Grigoriev I.V."/>
            <person name="Debuchy R."/>
            <person name="Gladieux P."/>
            <person name="Thoren M.H."/>
            <person name="Johannesson H."/>
        </authorList>
    </citation>
    <scope>NUCLEOTIDE SEQUENCE</scope>
    <source>
        <strain evidence="1">CBS 958.72</strain>
    </source>
</reference>
<dbReference type="CDD" id="cd10170">
    <property type="entry name" value="ASKHA_NBD_HSP70"/>
    <property type="match status" value="1"/>
</dbReference>
<dbReference type="EMBL" id="JAULSN010000004">
    <property type="protein sequence ID" value="KAK3372930.1"/>
    <property type="molecule type" value="Genomic_DNA"/>
</dbReference>